<gene>
    <name evidence="3" type="ORF">SORBI_3007G157100</name>
</gene>
<dbReference type="OMA" id="KWKSSCE"/>
<feature type="chain" id="PRO_5011116146" description="Alpha/beta hydrolase fold-3 domain-containing protein" evidence="1">
    <location>
        <begin position="19"/>
        <end position="396"/>
    </location>
</feature>
<dbReference type="SUPFAM" id="SSF53474">
    <property type="entry name" value="alpha/beta-Hydrolases"/>
    <property type="match status" value="1"/>
</dbReference>
<dbReference type="eggNOG" id="KOG1515">
    <property type="taxonomic scope" value="Eukaryota"/>
</dbReference>
<name>A0A1Z5RA98_SORBI</name>
<keyword evidence="4" id="KW-1185">Reference proteome</keyword>
<evidence type="ECO:0000256" key="1">
    <source>
        <dbReference type="SAM" id="SignalP"/>
    </source>
</evidence>
<keyword evidence="1" id="KW-0732">Signal</keyword>
<dbReference type="Proteomes" id="UP000000768">
    <property type="component" value="Chromosome 7"/>
</dbReference>
<dbReference type="InterPro" id="IPR050466">
    <property type="entry name" value="Carboxylest/Gibb_receptor"/>
</dbReference>
<organism evidence="3 4">
    <name type="scientific">Sorghum bicolor</name>
    <name type="common">Sorghum</name>
    <name type="synonym">Sorghum vulgare</name>
    <dbReference type="NCBI Taxonomy" id="4558"/>
    <lineage>
        <taxon>Eukaryota</taxon>
        <taxon>Viridiplantae</taxon>
        <taxon>Streptophyta</taxon>
        <taxon>Embryophyta</taxon>
        <taxon>Tracheophyta</taxon>
        <taxon>Spermatophyta</taxon>
        <taxon>Magnoliopsida</taxon>
        <taxon>Liliopsida</taxon>
        <taxon>Poales</taxon>
        <taxon>Poaceae</taxon>
        <taxon>PACMAD clade</taxon>
        <taxon>Panicoideae</taxon>
        <taxon>Andropogonodae</taxon>
        <taxon>Andropogoneae</taxon>
        <taxon>Sorghinae</taxon>
        <taxon>Sorghum</taxon>
    </lineage>
</organism>
<evidence type="ECO:0000313" key="4">
    <source>
        <dbReference type="Proteomes" id="UP000000768"/>
    </source>
</evidence>
<protein>
    <recommendedName>
        <fullName evidence="2">Alpha/beta hydrolase fold-3 domain-containing protein</fullName>
    </recommendedName>
</protein>
<dbReference type="FunCoup" id="A0A1Z5RA98">
    <property type="interactions" value="207"/>
</dbReference>
<reference evidence="3 4" key="1">
    <citation type="journal article" date="2009" name="Nature">
        <title>The Sorghum bicolor genome and the diversification of grasses.</title>
        <authorList>
            <person name="Paterson A.H."/>
            <person name="Bowers J.E."/>
            <person name="Bruggmann R."/>
            <person name="Dubchak I."/>
            <person name="Grimwood J."/>
            <person name="Gundlach H."/>
            <person name="Haberer G."/>
            <person name="Hellsten U."/>
            <person name="Mitros T."/>
            <person name="Poliakov A."/>
            <person name="Schmutz J."/>
            <person name="Spannagl M."/>
            <person name="Tang H."/>
            <person name="Wang X."/>
            <person name="Wicker T."/>
            <person name="Bharti A.K."/>
            <person name="Chapman J."/>
            <person name="Feltus F.A."/>
            <person name="Gowik U."/>
            <person name="Grigoriev I.V."/>
            <person name="Lyons E."/>
            <person name="Maher C.A."/>
            <person name="Martis M."/>
            <person name="Narechania A."/>
            <person name="Otillar R.P."/>
            <person name="Penning B.W."/>
            <person name="Salamov A.A."/>
            <person name="Wang Y."/>
            <person name="Zhang L."/>
            <person name="Carpita N.C."/>
            <person name="Freeling M."/>
            <person name="Gingle A.R."/>
            <person name="Hash C.T."/>
            <person name="Keller B."/>
            <person name="Klein P."/>
            <person name="Kresovich S."/>
            <person name="McCann M.C."/>
            <person name="Ming R."/>
            <person name="Peterson D.G."/>
            <person name="Mehboob-ur-Rahman"/>
            <person name="Ware D."/>
            <person name="Westhoff P."/>
            <person name="Mayer K.F."/>
            <person name="Messing J."/>
            <person name="Rokhsar D.S."/>
        </authorList>
    </citation>
    <scope>NUCLEOTIDE SEQUENCE [LARGE SCALE GENOMIC DNA]</scope>
    <source>
        <strain evidence="4">cv. BTx623</strain>
    </source>
</reference>
<dbReference type="InParanoid" id="A0A1Z5RA98"/>
<dbReference type="PANTHER" id="PTHR23024:SF146">
    <property type="entry name" value="OS08G0474866 PROTEIN"/>
    <property type="match status" value="1"/>
</dbReference>
<reference evidence="4" key="2">
    <citation type="journal article" date="2018" name="Plant J.">
        <title>The Sorghum bicolor reference genome: improved assembly, gene annotations, a transcriptome atlas, and signatures of genome organization.</title>
        <authorList>
            <person name="McCormick R.F."/>
            <person name="Truong S.K."/>
            <person name="Sreedasyam A."/>
            <person name="Jenkins J."/>
            <person name="Shu S."/>
            <person name="Sims D."/>
            <person name="Kennedy M."/>
            <person name="Amirebrahimi M."/>
            <person name="Weers B.D."/>
            <person name="McKinley B."/>
            <person name="Mattison A."/>
            <person name="Morishige D.T."/>
            <person name="Grimwood J."/>
            <person name="Schmutz J."/>
            <person name="Mullet J.E."/>
        </authorList>
    </citation>
    <scope>NUCLEOTIDE SEQUENCE [LARGE SCALE GENOMIC DNA]</scope>
    <source>
        <strain evidence="4">cv. BTx623</strain>
    </source>
</reference>
<feature type="signal peptide" evidence="1">
    <location>
        <begin position="1"/>
        <end position="18"/>
    </location>
</feature>
<dbReference type="PANTHER" id="PTHR23024">
    <property type="entry name" value="ARYLACETAMIDE DEACETYLASE"/>
    <property type="match status" value="1"/>
</dbReference>
<evidence type="ECO:0000313" key="3">
    <source>
        <dbReference type="EMBL" id="OQU80637.1"/>
    </source>
</evidence>
<dbReference type="GO" id="GO:0016787">
    <property type="term" value="F:hydrolase activity"/>
    <property type="evidence" value="ECO:0007669"/>
    <property type="project" value="InterPro"/>
</dbReference>
<dbReference type="OrthoDB" id="408631at2759"/>
<dbReference type="Pfam" id="PF07859">
    <property type="entry name" value="Abhydrolase_3"/>
    <property type="match status" value="1"/>
</dbReference>
<dbReference type="Gramene" id="OQU80637">
    <property type="protein sequence ID" value="OQU80637"/>
    <property type="gene ID" value="SORBI_3007G157100"/>
</dbReference>
<evidence type="ECO:0000259" key="2">
    <source>
        <dbReference type="Pfam" id="PF07859"/>
    </source>
</evidence>
<sequence length="396" mass="42233">MAGSFSSALLLLLNMAGALLAPPALPPGPAAASVVSNGATDDDGDVDFFFFPFLVLYKSGRVQRFMGTDTVPASTDPATGVASRDVVVLDASAAAAAAGLAVRLYLPPSRLATNRTGTDADDESERLPLLVFYHGGAFVTESAFSPTYHRYLNALVSRAQVLAVSVEYHLAPEHRLPTAYDDAWAALRWALANARARAAGSDSDPWLSRHADPARLFLGGDSAGGNIAHYVALRAGREGLDSGGAGAGAAATIRGLALLDPYFWGKRPVPSETSDEDTRRERERTWSFVCGGRYGIDDPVINPVAMAAEEWRRLPCARVLVTVAGLDMLSARGRAYVHALRASGWQGAAELYETPGEYHVYFLNKPDSDEAAKEMEVVVDFINGDQVSSRASRMDA</sequence>
<dbReference type="KEGG" id="sbi:8083543"/>
<feature type="domain" description="Alpha/beta hydrolase fold-3" evidence="2">
    <location>
        <begin position="130"/>
        <end position="362"/>
    </location>
</feature>
<dbReference type="AlphaFoldDB" id="A0A1Z5RA98"/>
<proteinExistence type="predicted"/>
<dbReference type="Gene3D" id="3.40.50.1820">
    <property type="entry name" value="alpha/beta hydrolase"/>
    <property type="match status" value="1"/>
</dbReference>
<dbReference type="EMBL" id="CM000766">
    <property type="protein sequence ID" value="OQU80637.1"/>
    <property type="molecule type" value="Genomic_DNA"/>
</dbReference>
<accession>A0A1Z5RA98</accession>
<dbReference type="InterPro" id="IPR029058">
    <property type="entry name" value="AB_hydrolase_fold"/>
</dbReference>
<dbReference type="InterPro" id="IPR013094">
    <property type="entry name" value="AB_hydrolase_3"/>
</dbReference>